<evidence type="ECO:0000256" key="13">
    <source>
        <dbReference type="PIRNR" id="PIRNR002811"/>
    </source>
</evidence>
<evidence type="ECO:0000256" key="10">
    <source>
        <dbReference type="ARBA" id="ARBA00023125"/>
    </source>
</evidence>
<keyword evidence="7 12" id="KW-0863">Zinc-finger</keyword>
<dbReference type="InterPro" id="IPR019475">
    <property type="entry name" value="DNA_primase_DnaB-bd"/>
</dbReference>
<dbReference type="Pfam" id="PF10410">
    <property type="entry name" value="DnaB_bind"/>
    <property type="match status" value="1"/>
</dbReference>
<evidence type="ECO:0000256" key="12">
    <source>
        <dbReference type="HAMAP-Rule" id="MF_00974"/>
    </source>
</evidence>
<dbReference type="InterPro" id="IPR013264">
    <property type="entry name" value="DNAG_N"/>
</dbReference>
<comment type="cofactor">
    <cofactor evidence="12 13">
        <name>Zn(2+)</name>
        <dbReference type="ChEBI" id="CHEBI:29105"/>
    </cofactor>
    <text evidence="12 13">Binds 1 zinc ion per monomer.</text>
</comment>
<dbReference type="PROSITE" id="PS50880">
    <property type="entry name" value="TOPRIM"/>
    <property type="match status" value="1"/>
</dbReference>
<keyword evidence="8 12" id="KW-0862">Zinc</keyword>
<dbReference type="InterPro" id="IPR036185">
    <property type="entry name" value="DNA_heli_DnaB-like_N_sf"/>
</dbReference>
<evidence type="ECO:0000256" key="7">
    <source>
        <dbReference type="ARBA" id="ARBA00022771"/>
    </source>
</evidence>
<keyword evidence="14" id="KW-0175">Coiled coil</keyword>
<dbReference type="EMBL" id="JBHSFW010000001">
    <property type="protein sequence ID" value="MFC4618021.1"/>
    <property type="molecule type" value="Genomic_DNA"/>
</dbReference>
<keyword evidence="17" id="KW-1185">Reference proteome</keyword>
<keyword evidence="4 12" id="KW-0548">Nucleotidyltransferase</keyword>
<dbReference type="Pfam" id="PF13155">
    <property type="entry name" value="Toprim_2"/>
    <property type="match status" value="1"/>
</dbReference>
<evidence type="ECO:0000256" key="4">
    <source>
        <dbReference type="ARBA" id="ARBA00022695"/>
    </source>
</evidence>
<evidence type="ECO:0000256" key="3">
    <source>
        <dbReference type="ARBA" id="ARBA00022679"/>
    </source>
</evidence>
<comment type="function">
    <text evidence="12 13">RNA polymerase that catalyzes the synthesis of short RNA molecules used as primers for DNA polymerase during DNA replication.</text>
</comment>
<comment type="catalytic activity">
    <reaction evidence="12">
        <text>ssDNA + n NTP = ssDNA/pppN(pN)n-1 hybrid + (n-1) diphosphate.</text>
        <dbReference type="EC" id="2.7.7.101"/>
    </reaction>
</comment>
<evidence type="ECO:0000256" key="11">
    <source>
        <dbReference type="ARBA" id="ARBA00023163"/>
    </source>
</evidence>
<dbReference type="InterPro" id="IPR006171">
    <property type="entry name" value="TOPRIM_dom"/>
</dbReference>
<keyword evidence="5 12" id="KW-0235">DNA replication</keyword>
<proteinExistence type="inferred from homology"/>
<feature type="zinc finger region" description="CHC2-type" evidence="12">
    <location>
        <begin position="38"/>
        <end position="62"/>
    </location>
</feature>
<organism evidence="16 17">
    <name type="scientific">Camelliibacillus cellulosilyticus</name>
    <dbReference type="NCBI Taxonomy" id="2174486"/>
    <lineage>
        <taxon>Bacteria</taxon>
        <taxon>Bacillati</taxon>
        <taxon>Bacillota</taxon>
        <taxon>Bacilli</taxon>
        <taxon>Bacillales</taxon>
        <taxon>Sporolactobacillaceae</taxon>
        <taxon>Camelliibacillus</taxon>
    </lineage>
</organism>
<dbReference type="InterPro" id="IPR006295">
    <property type="entry name" value="DNA_primase_DnaG"/>
</dbReference>
<dbReference type="Gene3D" id="6.10.140.360">
    <property type="match status" value="1"/>
</dbReference>
<evidence type="ECO:0000313" key="17">
    <source>
        <dbReference type="Proteomes" id="UP001596022"/>
    </source>
</evidence>
<keyword evidence="1 12" id="KW-0240">DNA-directed RNA polymerase</keyword>
<dbReference type="SMART" id="SM00400">
    <property type="entry name" value="ZnF_CHCC"/>
    <property type="match status" value="1"/>
</dbReference>
<reference evidence="17" key="1">
    <citation type="journal article" date="2019" name="Int. J. Syst. Evol. Microbiol.">
        <title>The Global Catalogue of Microorganisms (GCM) 10K type strain sequencing project: providing services to taxonomists for standard genome sequencing and annotation.</title>
        <authorList>
            <consortium name="The Broad Institute Genomics Platform"/>
            <consortium name="The Broad Institute Genome Sequencing Center for Infectious Disease"/>
            <person name="Wu L."/>
            <person name="Ma J."/>
        </authorList>
    </citation>
    <scope>NUCLEOTIDE SEQUENCE [LARGE SCALE GENOMIC DNA]</scope>
    <source>
        <strain evidence="17">CGMCC 1.16306</strain>
    </source>
</reference>
<protein>
    <recommendedName>
        <fullName evidence="12 13">DNA primase</fullName>
        <ecNumber evidence="12">2.7.7.101</ecNumber>
    </recommendedName>
</protein>
<dbReference type="PIRSF" id="PIRSF002811">
    <property type="entry name" value="DnaG"/>
    <property type="match status" value="1"/>
</dbReference>
<dbReference type="RefSeq" id="WP_376845030.1">
    <property type="nucleotide sequence ID" value="NZ_JBHSFW010000001.1"/>
</dbReference>
<dbReference type="SUPFAM" id="SSF56731">
    <property type="entry name" value="DNA primase core"/>
    <property type="match status" value="1"/>
</dbReference>
<dbReference type="Pfam" id="PF01807">
    <property type="entry name" value="Zn_ribbon_DnaG"/>
    <property type="match status" value="1"/>
</dbReference>
<keyword evidence="11 12" id="KW-0804">Transcription</keyword>
<dbReference type="Gene3D" id="3.90.980.10">
    <property type="entry name" value="DNA primase, catalytic core, N-terminal domain"/>
    <property type="match status" value="1"/>
</dbReference>
<dbReference type="InterPro" id="IPR002694">
    <property type="entry name" value="Znf_CHC2"/>
</dbReference>
<dbReference type="Pfam" id="PF08275">
    <property type="entry name" value="DNAG_N"/>
    <property type="match status" value="1"/>
</dbReference>
<comment type="caution">
    <text evidence="16">The sequence shown here is derived from an EMBL/GenBank/DDBJ whole genome shotgun (WGS) entry which is preliminary data.</text>
</comment>
<keyword evidence="3 12" id="KW-0808">Transferase</keyword>
<evidence type="ECO:0000256" key="6">
    <source>
        <dbReference type="ARBA" id="ARBA00022723"/>
    </source>
</evidence>
<evidence type="ECO:0000256" key="8">
    <source>
        <dbReference type="ARBA" id="ARBA00022833"/>
    </source>
</evidence>
<sequence length="594" mass="68330">MKVDNDTIEKIRTSLDIVEIAGEYVQLRKQGRSYLGLCPFHNEKTPSFSISPEKQIFHCFGCGVGGNIYNFIMEIEGLSFPEAIQFLAQKAGIAVPQLDRREHRDREDFEPLYHGMELLTKLYHYLLVTDRYGQAAIKYLNERGFTREIIDKFQIGFAVDAWETASRFLEKRHFDLAPFEKIGMLSKRSFDGKFFDRFRGRIMFPIRDHKGKTVAFAGRVLTDEKPKYLNSPESNIFHKGRILYGYDLARAAIKKKNEAILLEGYVDVIKAHQAGISNAVASMGTALTDEQARLLTRNAEKIIICYDSDQAGIDATLRAAEMVKGQGKTVKIAKMPAGLDPDDYISRYGGDRFLSDVIGASQTIMAFKIQYLRNGKNLNDEGDRLRYIEEVLYEVSTLTQAVERDHYLRQLAEEFSISLDALKQEQFQIYRKMRRSETFERKERLTLESHRKLHPAYEAAERTLLAHMMRDAAIAEDVRDRAGASFNIDIHQALAAHLYAFYSEGREADIASFLQRLDEELRAAATEIAMMQVNDNVSPKEIEDCIRQMIRHGKEIEIERKEREKREAERNRDLETAAKILAEMISMKKELQRN</sequence>
<dbReference type="InterPro" id="IPR037068">
    <property type="entry name" value="DNA_primase_core_N_sf"/>
</dbReference>
<evidence type="ECO:0000259" key="15">
    <source>
        <dbReference type="PROSITE" id="PS50880"/>
    </source>
</evidence>
<dbReference type="NCBIfam" id="TIGR01391">
    <property type="entry name" value="dnaG"/>
    <property type="match status" value="1"/>
</dbReference>
<keyword evidence="9" id="KW-0460">Magnesium</keyword>
<dbReference type="HAMAP" id="MF_00974">
    <property type="entry name" value="DNA_primase_DnaG"/>
    <property type="match status" value="1"/>
</dbReference>
<evidence type="ECO:0000256" key="2">
    <source>
        <dbReference type="ARBA" id="ARBA00022515"/>
    </source>
</evidence>
<comment type="domain">
    <text evidence="12">Contains an N-terminal zinc-binding domain, a central core domain that contains the primase activity, and a C-terminal DnaB-binding domain.</text>
</comment>
<dbReference type="SUPFAM" id="SSF48024">
    <property type="entry name" value="N-terminal domain of DnaB helicase"/>
    <property type="match status" value="1"/>
</dbReference>
<dbReference type="Proteomes" id="UP001596022">
    <property type="component" value="Unassembled WGS sequence"/>
</dbReference>
<evidence type="ECO:0000313" key="16">
    <source>
        <dbReference type="EMBL" id="MFC4618021.1"/>
    </source>
</evidence>
<dbReference type="InterPro" id="IPR036977">
    <property type="entry name" value="DNA_primase_Znf_CHC2"/>
</dbReference>
<keyword evidence="6 12" id="KW-0479">Metal-binding</keyword>
<gene>
    <name evidence="12 16" type="primary">dnaG</name>
    <name evidence="16" type="ORF">ACFO4N_04675</name>
</gene>
<dbReference type="Gene3D" id="3.40.1360.10">
    <property type="match status" value="1"/>
</dbReference>
<dbReference type="PANTHER" id="PTHR30313:SF2">
    <property type="entry name" value="DNA PRIMASE"/>
    <property type="match status" value="1"/>
</dbReference>
<comment type="subunit">
    <text evidence="12">Monomer. Interacts with DnaB.</text>
</comment>
<name>A0ABV9GL71_9BACL</name>
<dbReference type="CDD" id="cd03364">
    <property type="entry name" value="TOPRIM_DnaG_primases"/>
    <property type="match status" value="1"/>
</dbReference>
<keyword evidence="2 12" id="KW-0639">Primosome</keyword>
<dbReference type="SUPFAM" id="SSF57783">
    <property type="entry name" value="Zinc beta-ribbon"/>
    <property type="match status" value="1"/>
</dbReference>
<dbReference type="SMART" id="SM00493">
    <property type="entry name" value="TOPRIM"/>
    <property type="match status" value="1"/>
</dbReference>
<accession>A0ABV9GL71</accession>
<dbReference type="EC" id="2.7.7.101" evidence="12"/>
<dbReference type="InterPro" id="IPR016136">
    <property type="entry name" value="DNA_helicase_N/primase_C"/>
</dbReference>
<dbReference type="InterPro" id="IPR030846">
    <property type="entry name" value="DnaG_bac"/>
</dbReference>
<evidence type="ECO:0000256" key="14">
    <source>
        <dbReference type="SAM" id="Coils"/>
    </source>
</evidence>
<keyword evidence="10 12" id="KW-0238">DNA-binding</keyword>
<comment type="similarity">
    <text evidence="12 13">Belongs to the DnaG primase family.</text>
</comment>
<dbReference type="InterPro" id="IPR050219">
    <property type="entry name" value="DnaG_primase"/>
</dbReference>
<evidence type="ECO:0000256" key="5">
    <source>
        <dbReference type="ARBA" id="ARBA00022705"/>
    </source>
</evidence>
<dbReference type="PANTHER" id="PTHR30313">
    <property type="entry name" value="DNA PRIMASE"/>
    <property type="match status" value="1"/>
</dbReference>
<feature type="coiled-coil region" evidence="14">
    <location>
        <begin position="514"/>
        <end position="594"/>
    </location>
</feature>
<dbReference type="Gene3D" id="3.90.580.10">
    <property type="entry name" value="Zinc finger, CHC2-type domain"/>
    <property type="match status" value="1"/>
</dbReference>
<evidence type="ECO:0000256" key="1">
    <source>
        <dbReference type="ARBA" id="ARBA00022478"/>
    </source>
</evidence>
<dbReference type="InterPro" id="IPR034151">
    <property type="entry name" value="TOPRIM_DnaG_bac"/>
</dbReference>
<dbReference type="Gene3D" id="1.10.860.10">
    <property type="entry name" value="DNAb Helicase, Chain A"/>
    <property type="match status" value="1"/>
</dbReference>
<evidence type="ECO:0000256" key="9">
    <source>
        <dbReference type="ARBA" id="ARBA00022842"/>
    </source>
</evidence>
<feature type="domain" description="Toprim" evidence="15">
    <location>
        <begin position="257"/>
        <end position="338"/>
    </location>
</feature>